<protein>
    <submittedName>
        <fullName evidence="2">Uncharacterized protein</fullName>
    </submittedName>
</protein>
<reference evidence="2" key="1">
    <citation type="submission" date="2016-04" db="EMBL/GenBank/DDBJ databases">
        <authorList>
            <person name="Tabuchi Yagui T.R."/>
        </authorList>
    </citation>
    <scope>NUCLEOTIDE SEQUENCE [LARGE SCALE GENOMIC DNA]</scope>
    <source>
        <strain evidence="2">NIES-26</strain>
    </source>
</reference>
<evidence type="ECO:0000313" key="3">
    <source>
        <dbReference type="Proteomes" id="UP000252107"/>
    </source>
</evidence>
<gene>
    <name evidence="2" type="ORF">A6770_31010</name>
</gene>
<sequence>MSAKIDANRERLEAAYKWLAFKVHPLLLMGCIVIPAFVGSYVYTSWQQTKNLSQSPFVEIKDLPRRCGEGSE</sequence>
<proteinExistence type="predicted"/>
<keyword evidence="3" id="KW-1185">Reference proteome</keyword>
<comment type="caution">
    <text evidence="2">The sequence shown here is derived from an EMBL/GenBank/DDBJ whole genome shotgun (WGS) entry which is preliminary data.</text>
</comment>
<keyword evidence="1" id="KW-1133">Transmembrane helix</keyword>
<keyword evidence="1" id="KW-0472">Membrane</keyword>
<dbReference type="EMBL" id="LXQD01000333">
    <property type="protein sequence ID" value="RCJ21100.1"/>
    <property type="molecule type" value="Genomic_DNA"/>
</dbReference>
<dbReference type="Proteomes" id="UP000252107">
    <property type="component" value="Unassembled WGS sequence"/>
</dbReference>
<dbReference type="AlphaFoldDB" id="A0A367QBJ2"/>
<accession>A0A367QBJ2</accession>
<feature type="transmembrane region" description="Helical" evidence="1">
    <location>
        <begin position="26"/>
        <end position="44"/>
    </location>
</feature>
<keyword evidence="1" id="KW-0812">Transmembrane</keyword>
<name>A0A367QBJ2_9NOSO</name>
<evidence type="ECO:0000256" key="1">
    <source>
        <dbReference type="SAM" id="Phobius"/>
    </source>
</evidence>
<evidence type="ECO:0000313" key="2">
    <source>
        <dbReference type="EMBL" id="RCJ21100.1"/>
    </source>
</evidence>
<organism evidence="2 3">
    <name type="scientific">Nostoc minutum NIES-26</name>
    <dbReference type="NCBI Taxonomy" id="1844469"/>
    <lineage>
        <taxon>Bacteria</taxon>
        <taxon>Bacillati</taxon>
        <taxon>Cyanobacteriota</taxon>
        <taxon>Cyanophyceae</taxon>
        <taxon>Nostocales</taxon>
        <taxon>Nostocaceae</taxon>
        <taxon>Nostoc</taxon>
    </lineage>
</organism>